<dbReference type="AlphaFoldDB" id="A0AAU9SVT9"/>
<proteinExistence type="predicted"/>
<sequence>MAKQNIKKVGLNVFVNVQIQNIVKMMTVIALNAVKSNVVARIHPMVLLLPHRFYMRGHW</sequence>
<dbReference type="Proteomes" id="UP000836841">
    <property type="component" value="Chromosome 6"/>
</dbReference>
<evidence type="ECO:0000313" key="1">
    <source>
        <dbReference type="EMBL" id="CAH2071329.1"/>
    </source>
</evidence>
<reference evidence="1 2" key="1">
    <citation type="submission" date="2022-03" db="EMBL/GenBank/DDBJ databases">
        <authorList>
            <person name="Nunn A."/>
            <person name="Chopra R."/>
            <person name="Nunn A."/>
            <person name="Contreras Garrido A."/>
        </authorList>
    </citation>
    <scope>NUCLEOTIDE SEQUENCE [LARGE SCALE GENOMIC DNA]</scope>
</reference>
<organism evidence="1 2">
    <name type="scientific">Thlaspi arvense</name>
    <name type="common">Field penny-cress</name>
    <dbReference type="NCBI Taxonomy" id="13288"/>
    <lineage>
        <taxon>Eukaryota</taxon>
        <taxon>Viridiplantae</taxon>
        <taxon>Streptophyta</taxon>
        <taxon>Embryophyta</taxon>
        <taxon>Tracheophyta</taxon>
        <taxon>Spermatophyta</taxon>
        <taxon>Magnoliopsida</taxon>
        <taxon>eudicotyledons</taxon>
        <taxon>Gunneridae</taxon>
        <taxon>Pentapetalae</taxon>
        <taxon>rosids</taxon>
        <taxon>malvids</taxon>
        <taxon>Brassicales</taxon>
        <taxon>Brassicaceae</taxon>
        <taxon>Thlaspideae</taxon>
        <taxon>Thlaspi</taxon>
    </lineage>
</organism>
<dbReference type="EMBL" id="OU466862">
    <property type="protein sequence ID" value="CAH2071329.1"/>
    <property type="molecule type" value="Genomic_DNA"/>
</dbReference>
<name>A0AAU9SVT9_THLAR</name>
<accession>A0AAU9SVT9</accession>
<protein>
    <submittedName>
        <fullName evidence="1">Uncharacterized protein</fullName>
    </submittedName>
</protein>
<keyword evidence="2" id="KW-1185">Reference proteome</keyword>
<evidence type="ECO:0000313" key="2">
    <source>
        <dbReference type="Proteomes" id="UP000836841"/>
    </source>
</evidence>
<gene>
    <name evidence="1" type="ORF">TAV2_LOCUS20475</name>
</gene>